<accession>A0A8I1XZC9</accession>
<dbReference type="Proteomes" id="UP000673383">
    <property type="component" value="Unassembled WGS sequence"/>
</dbReference>
<dbReference type="AlphaFoldDB" id="A0A8I1XZC9"/>
<evidence type="ECO:0000256" key="1">
    <source>
        <dbReference type="SAM" id="MobiDB-lite"/>
    </source>
</evidence>
<organism evidence="2 3">
    <name type="scientific">Bradyrhizobium elkanii</name>
    <dbReference type="NCBI Taxonomy" id="29448"/>
    <lineage>
        <taxon>Bacteria</taxon>
        <taxon>Pseudomonadati</taxon>
        <taxon>Pseudomonadota</taxon>
        <taxon>Alphaproteobacteria</taxon>
        <taxon>Hyphomicrobiales</taxon>
        <taxon>Nitrobacteraceae</taxon>
        <taxon>Bradyrhizobium</taxon>
    </lineage>
</organism>
<comment type="caution">
    <text evidence="2">The sequence shown here is derived from an EMBL/GenBank/DDBJ whole genome shotgun (WGS) entry which is preliminary data.</text>
</comment>
<name>A0A8I1XZC9_BRAEL</name>
<protein>
    <submittedName>
        <fullName evidence="2">Type III secretion translocon protein HrpF</fullName>
    </submittedName>
</protein>
<reference evidence="2" key="1">
    <citation type="submission" date="2021-02" db="EMBL/GenBank/DDBJ databases">
        <title>Genomic Encyclopedia of Type Strains, Phase IV (KMG-V): Genome sequencing to study the core and pangenomes of soil and plant-associated prokaryotes.</title>
        <authorList>
            <person name="Whitman W."/>
        </authorList>
    </citation>
    <scope>NUCLEOTIDE SEQUENCE</scope>
    <source>
        <strain evidence="2">USDA 406</strain>
    </source>
</reference>
<dbReference type="EMBL" id="JAFICZ010000001">
    <property type="protein sequence ID" value="MBP1290485.1"/>
    <property type="molecule type" value="Genomic_DNA"/>
</dbReference>
<dbReference type="Pfam" id="PF05819">
    <property type="entry name" value="NolX"/>
    <property type="match status" value="1"/>
</dbReference>
<proteinExistence type="predicted"/>
<gene>
    <name evidence="2" type="ORF">JOH49_000238</name>
</gene>
<feature type="region of interest" description="Disordered" evidence="1">
    <location>
        <begin position="73"/>
        <end position="92"/>
    </location>
</feature>
<evidence type="ECO:0000313" key="3">
    <source>
        <dbReference type="Proteomes" id="UP000673383"/>
    </source>
</evidence>
<evidence type="ECO:0000313" key="2">
    <source>
        <dbReference type="EMBL" id="MBP1290485.1"/>
    </source>
</evidence>
<sequence length="626" mass="66757">MNSADQHSLFVAISGRAGDRLVVHTYIGGRVMSVDLSPTANSTVAFSGMPAPPSSAQDFSSFQAMLASLSSKDTTNDHSASQVTASTESTKQLTEELTQEARSILPPEIRAALDAYQDDPQPSCAAGSPIIAEAPVQSSRITWNGGTLTNAELQIVSVLNRHKDKCPLDWKSLGDLANDPSTPPDLKAAIEALQQDPELFYAIGSQGDGRCGGKIKAGDLSGFSDHHPQVAAFQEQRARIYEQNYMPSDGTGNGEPSVMTLTDALRELYRYSDNLPKNLSLADFRRIVDGNADIGKCPPQVLAAAQYFLDHPDQWKQLYGGSIDKVHKEDFLQVASSSMSLTRPELSTLNTINKNQDAFFGNGDLTREKLVSMVDDKSLSPEVRSAASQLLSDPVLFGLMNNAITGYKTRHKFFDFGGGHTVDSGNISRNDFNQFFNNMSGANRAAPQLKTHAAQTPAEQEATADMMIGAADQPDIKSPKKNGGALMHAINDVLKVGSKVLDWTATAVGVLGFIPGLGELADLASMVIEAEAQAANLLHTAISGGNMKKALEEAGLSLAAQAVGCIAGPEVKIAIREGLVKQAIQEAATAGINLPVSMAQSYAEDYLNNLKARIESERTQAAGAYA</sequence>
<dbReference type="InterPro" id="IPR008718">
    <property type="entry name" value="NolX"/>
</dbReference>